<feature type="domain" description="RING-type" evidence="13">
    <location>
        <begin position="165"/>
        <end position="391"/>
    </location>
</feature>
<name>A0A1X2IDM8_9FUNG</name>
<comment type="catalytic activity">
    <reaction evidence="1">
        <text>[E2 ubiquitin-conjugating enzyme]-S-ubiquitinyl-L-cysteine + [acceptor protein]-L-lysine = [E2 ubiquitin-conjugating enzyme]-L-cysteine + [acceptor protein]-N(6)-ubiquitinyl-L-lysine.</text>
        <dbReference type="EC" id="2.3.2.31"/>
    </reaction>
</comment>
<comment type="pathway">
    <text evidence="2">Protein modification; protein ubiquitination.</text>
</comment>
<dbReference type="InterPro" id="IPR045840">
    <property type="entry name" value="Ariadne"/>
</dbReference>
<evidence type="ECO:0000313" key="15">
    <source>
        <dbReference type="Proteomes" id="UP000193560"/>
    </source>
</evidence>
<keyword evidence="4" id="KW-0808">Transferase</keyword>
<dbReference type="PROSITE" id="PS00518">
    <property type="entry name" value="ZF_RING_1"/>
    <property type="match status" value="1"/>
</dbReference>
<evidence type="ECO:0000256" key="3">
    <source>
        <dbReference type="ARBA" id="ARBA00012251"/>
    </source>
</evidence>
<evidence type="ECO:0000259" key="13">
    <source>
        <dbReference type="PROSITE" id="PS51873"/>
    </source>
</evidence>
<proteinExistence type="inferred from homology"/>
<evidence type="ECO:0000256" key="9">
    <source>
        <dbReference type="ARBA" id="ARBA00022833"/>
    </source>
</evidence>
<evidence type="ECO:0000256" key="10">
    <source>
        <dbReference type="ARBA" id="ARBA00044508"/>
    </source>
</evidence>
<reference evidence="14 15" key="1">
    <citation type="submission" date="2016-07" db="EMBL/GenBank/DDBJ databases">
        <title>Pervasive Adenine N6-methylation of Active Genes in Fungi.</title>
        <authorList>
            <consortium name="DOE Joint Genome Institute"/>
            <person name="Mondo S.J."/>
            <person name="Dannebaum R.O."/>
            <person name="Kuo R.C."/>
            <person name="Labutti K."/>
            <person name="Haridas S."/>
            <person name="Kuo A."/>
            <person name="Salamov A."/>
            <person name="Ahrendt S.R."/>
            <person name="Lipzen A."/>
            <person name="Sullivan W."/>
            <person name="Andreopoulos W.B."/>
            <person name="Clum A."/>
            <person name="Lindquist E."/>
            <person name="Daum C."/>
            <person name="Ramamoorthy G.K."/>
            <person name="Gryganskyi A."/>
            <person name="Culley D."/>
            <person name="Magnuson J.K."/>
            <person name="James T.Y."/>
            <person name="O'Malley M.A."/>
            <person name="Stajich J.E."/>
            <person name="Spatafora J.W."/>
            <person name="Visel A."/>
            <person name="Grigoriev I.V."/>
        </authorList>
    </citation>
    <scope>NUCLEOTIDE SEQUENCE [LARGE SCALE GENOMIC DNA]</scope>
    <source>
        <strain evidence="14 15">NRRL 1336</strain>
    </source>
</reference>
<dbReference type="InterPro" id="IPR044066">
    <property type="entry name" value="TRIAD_supradom"/>
</dbReference>
<dbReference type="PANTHER" id="PTHR11685">
    <property type="entry name" value="RBR FAMILY RING FINGER AND IBR DOMAIN-CONTAINING"/>
    <property type="match status" value="1"/>
</dbReference>
<dbReference type="EMBL" id="MCGE01000014">
    <property type="protein sequence ID" value="ORZ14471.1"/>
    <property type="molecule type" value="Genomic_DNA"/>
</dbReference>
<sequence length="551" mass="63270">MSFTVPPLATTMVSMTPSTNEIAMANENDDDFTNDMDDVMGEDSDFDFTSSSSVSDNDEGYCMSFIGDAFSERKSYQVDFTVQSVKDLVASQTKEIDQVTSILGVSSKEAAALLRYYRWNKEKLFEGFMESSENVLRLAGVCVDNINNNNKQTLLFPHQLDADDLPFCCQICFDDDEDVMTAGALCGHRYCVDCYRYYLTQKINEEGNSQHIRCPHEKCTVHVDETTIQQVLAYGDQAIVNDGEVTIAKYRQLLNKAFVDDSDQLRWCPAPDCDYAVECQIPSTSLMTIVPTVQCACNNLFCFGCGQADHQPAVCSMVKSWAEKSKDDSKTAKWMMNNTKGCPKCTAIIEKNGGCNFMRCSKCHYSFCWVCLHSLTTSHHCNRFHGEDVSDSEDARQKNAHYLKRYLHYYERYHNHEKSAKLDQELYEKTELKMEEMQHRSDLSWIEVQFLKIAVDVAVECRTTLKWTYAFAYYLNRTNETTLFEDNQQDLELATEQLSALLEQPFDKEKWPMWRRDVLDKTAYVRSRREVLLGDTAKGLADSRWTFIELK</sequence>
<evidence type="ECO:0000256" key="11">
    <source>
        <dbReference type="PROSITE-ProRule" id="PRU00175"/>
    </source>
</evidence>
<evidence type="ECO:0000256" key="2">
    <source>
        <dbReference type="ARBA" id="ARBA00004906"/>
    </source>
</evidence>
<evidence type="ECO:0000256" key="6">
    <source>
        <dbReference type="ARBA" id="ARBA00022737"/>
    </source>
</evidence>
<keyword evidence="7 11" id="KW-0863">Zinc-finger</keyword>
<protein>
    <recommendedName>
        <fullName evidence="3">RBR-type E3 ubiquitin transferase</fullName>
        <ecNumber evidence="3">2.3.2.31</ecNumber>
    </recommendedName>
</protein>
<evidence type="ECO:0000256" key="8">
    <source>
        <dbReference type="ARBA" id="ARBA00022786"/>
    </source>
</evidence>
<dbReference type="InterPro" id="IPR013083">
    <property type="entry name" value="Znf_RING/FYVE/PHD"/>
</dbReference>
<keyword evidence="5" id="KW-0479">Metal-binding</keyword>
<dbReference type="InterPro" id="IPR018957">
    <property type="entry name" value="Znf_C3HC4_RING-type"/>
</dbReference>
<keyword evidence="8" id="KW-0833">Ubl conjugation pathway</keyword>
<dbReference type="InterPro" id="IPR031127">
    <property type="entry name" value="E3_UB_ligase_RBR"/>
</dbReference>
<dbReference type="InterPro" id="IPR001841">
    <property type="entry name" value="Znf_RING"/>
</dbReference>
<dbReference type="AlphaFoldDB" id="A0A1X2IDM8"/>
<dbReference type="STRING" id="90262.A0A1X2IDM8"/>
<dbReference type="InterPro" id="IPR048962">
    <property type="entry name" value="ARIH1-like_UBL"/>
</dbReference>
<dbReference type="OrthoDB" id="10009520at2759"/>
<dbReference type="EC" id="2.3.2.31" evidence="3"/>
<keyword evidence="15" id="KW-1185">Reference proteome</keyword>
<dbReference type="PROSITE" id="PS51873">
    <property type="entry name" value="TRIAD"/>
    <property type="match status" value="1"/>
</dbReference>
<evidence type="ECO:0000256" key="5">
    <source>
        <dbReference type="ARBA" id="ARBA00022723"/>
    </source>
</evidence>
<dbReference type="GO" id="GO:0016567">
    <property type="term" value="P:protein ubiquitination"/>
    <property type="evidence" value="ECO:0007669"/>
    <property type="project" value="InterPro"/>
</dbReference>
<dbReference type="CDD" id="cd20354">
    <property type="entry name" value="Rcat_RBR_RNF14"/>
    <property type="match status" value="1"/>
</dbReference>
<keyword evidence="6" id="KW-0677">Repeat</keyword>
<evidence type="ECO:0000256" key="1">
    <source>
        <dbReference type="ARBA" id="ARBA00001798"/>
    </source>
</evidence>
<evidence type="ECO:0000313" key="14">
    <source>
        <dbReference type="EMBL" id="ORZ14471.1"/>
    </source>
</evidence>
<dbReference type="FunFam" id="1.20.120.1750:FF:000007">
    <property type="entry name" value="RBR-type E3 ubiquitin transferase"/>
    <property type="match status" value="1"/>
</dbReference>
<dbReference type="InterPro" id="IPR047548">
    <property type="entry name" value="Rcat_RBR_RNF14"/>
</dbReference>
<dbReference type="Gene3D" id="3.30.40.10">
    <property type="entry name" value="Zinc/RING finger domain, C3HC4 (zinc finger)"/>
    <property type="match status" value="1"/>
</dbReference>
<dbReference type="Pfam" id="PF19422">
    <property type="entry name" value="Ariadne"/>
    <property type="match status" value="1"/>
</dbReference>
<dbReference type="FunFam" id="3.30.40.10:FF:000019">
    <property type="entry name" value="RBR-type E3 ubiquitin transferase"/>
    <property type="match status" value="1"/>
</dbReference>
<keyword evidence="9" id="KW-0862">Zinc</keyword>
<comment type="caution">
    <text evidence="14">The sequence shown here is derived from an EMBL/GenBank/DDBJ whole genome shotgun (WGS) entry which is preliminary data.</text>
</comment>
<dbReference type="Gene3D" id="1.20.120.1750">
    <property type="match status" value="1"/>
</dbReference>
<dbReference type="SUPFAM" id="SSF57850">
    <property type="entry name" value="RING/U-box"/>
    <property type="match status" value="3"/>
</dbReference>
<dbReference type="SMART" id="SM00647">
    <property type="entry name" value="IBR"/>
    <property type="match status" value="2"/>
</dbReference>
<dbReference type="Proteomes" id="UP000193560">
    <property type="component" value="Unassembled WGS sequence"/>
</dbReference>
<dbReference type="GO" id="GO:0008270">
    <property type="term" value="F:zinc ion binding"/>
    <property type="evidence" value="ECO:0007669"/>
    <property type="project" value="UniProtKB-KW"/>
</dbReference>
<dbReference type="InterPro" id="IPR002867">
    <property type="entry name" value="IBR_dom"/>
</dbReference>
<dbReference type="Pfam" id="PF22191">
    <property type="entry name" value="IBR_1"/>
    <property type="match status" value="1"/>
</dbReference>
<evidence type="ECO:0000256" key="4">
    <source>
        <dbReference type="ARBA" id="ARBA00022679"/>
    </source>
</evidence>
<accession>A0A1X2IDM8</accession>
<dbReference type="PROSITE" id="PS50089">
    <property type="entry name" value="ZF_RING_2"/>
    <property type="match status" value="1"/>
</dbReference>
<organism evidence="14 15">
    <name type="scientific">Absidia repens</name>
    <dbReference type="NCBI Taxonomy" id="90262"/>
    <lineage>
        <taxon>Eukaryota</taxon>
        <taxon>Fungi</taxon>
        <taxon>Fungi incertae sedis</taxon>
        <taxon>Mucoromycota</taxon>
        <taxon>Mucoromycotina</taxon>
        <taxon>Mucoromycetes</taxon>
        <taxon>Mucorales</taxon>
        <taxon>Cunninghamellaceae</taxon>
        <taxon>Absidia</taxon>
    </lineage>
</organism>
<evidence type="ECO:0000256" key="7">
    <source>
        <dbReference type="ARBA" id="ARBA00022771"/>
    </source>
</evidence>
<dbReference type="CDD" id="cd20346">
    <property type="entry name" value="BRcat_RBR_ANKIB1"/>
    <property type="match status" value="1"/>
</dbReference>
<dbReference type="GO" id="GO:0061630">
    <property type="term" value="F:ubiquitin protein ligase activity"/>
    <property type="evidence" value="ECO:0007669"/>
    <property type="project" value="UniProtKB-EC"/>
</dbReference>
<dbReference type="Pfam" id="PF21235">
    <property type="entry name" value="UBA_ARI1"/>
    <property type="match status" value="1"/>
</dbReference>
<comment type="similarity">
    <text evidence="10">Belongs to the RBR family. RNF14 subfamily.</text>
</comment>
<evidence type="ECO:0000259" key="12">
    <source>
        <dbReference type="PROSITE" id="PS50089"/>
    </source>
</evidence>
<feature type="domain" description="RING-type" evidence="12">
    <location>
        <begin position="169"/>
        <end position="218"/>
    </location>
</feature>
<gene>
    <name evidence="14" type="ORF">BCR42DRAFT_376595</name>
</gene>
<dbReference type="InterPro" id="IPR017907">
    <property type="entry name" value="Znf_RING_CS"/>
</dbReference>
<dbReference type="Pfam" id="PF00097">
    <property type="entry name" value="zf-C3HC4"/>
    <property type="match status" value="1"/>
</dbReference>
<dbReference type="Pfam" id="PF01485">
    <property type="entry name" value="IBR"/>
    <property type="match status" value="1"/>
</dbReference>